<evidence type="ECO:0000259" key="14">
    <source>
        <dbReference type="PROSITE" id="PS51746"/>
    </source>
</evidence>
<comment type="cofactor">
    <cofactor evidence="1">
        <name>Mn(2+)</name>
        <dbReference type="ChEBI" id="CHEBI:29035"/>
    </cofactor>
</comment>
<protein>
    <recommendedName>
        <fullName evidence="4">protein-serine/threonine phosphatase</fullName>
        <ecNumber evidence="4">3.1.3.16</ecNumber>
    </recommendedName>
</protein>
<gene>
    <name evidence="15" type="ORF">SEMRO_414_G138260.1</name>
</gene>
<dbReference type="PROSITE" id="PS01032">
    <property type="entry name" value="PPM_1"/>
    <property type="match status" value="1"/>
</dbReference>
<evidence type="ECO:0000256" key="11">
    <source>
        <dbReference type="ARBA" id="ARBA00048336"/>
    </source>
</evidence>
<evidence type="ECO:0000256" key="3">
    <source>
        <dbReference type="ARBA" id="ARBA00006702"/>
    </source>
</evidence>
<feature type="compositionally biased region" description="Pro residues" evidence="13">
    <location>
        <begin position="190"/>
        <end position="199"/>
    </location>
</feature>
<reference evidence="15" key="1">
    <citation type="submission" date="2020-06" db="EMBL/GenBank/DDBJ databases">
        <authorList>
            <consortium name="Plant Systems Biology data submission"/>
        </authorList>
    </citation>
    <scope>NUCLEOTIDE SEQUENCE</scope>
    <source>
        <strain evidence="15">D6</strain>
    </source>
</reference>
<evidence type="ECO:0000256" key="4">
    <source>
        <dbReference type="ARBA" id="ARBA00013081"/>
    </source>
</evidence>
<dbReference type="Gene3D" id="3.60.40.10">
    <property type="entry name" value="PPM-type phosphatase domain"/>
    <property type="match status" value="2"/>
</dbReference>
<dbReference type="InterPro" id="IPR001932">
    <property type="entry name" value="PPM-type_phosphatase-like_dom"/>
</dbReference>
<keyword evidence="7" id="KW-0460">Magnesium</keyword>
<name>A0A9N8HEM5_9STRA</name>
<evidence type="ECO:0000256" key="6">
    <source>
        <dbReference type="ARBA" id="ARBA00022801"/>
    </source>
</evidence>
<evidence type="ECO:0000256" key="9">
    <source>
        <dbReference type="ARBA" id="ARBA00023211"/>
    </source>
</evidence>
<dbReference type="PANTHER" id="PTHR13832:SF803">
    <property type="entry name" value="PROTEIN PHOSPHATASE 1G"/>
    <property type="match status" value="1"/>
</dbReference>
<dbReference type="InterPro" id="IPR015655">
    <property type="entry name" value="PP2C"/>
</dbReference>
<dbReference type="SMART" id="SM00332">
    <property type="entry name" value="PP2Cc"/>
    <property type="match status" value="1"/>
</dbReference>
<keyword evidence="16" id="KW-1185">Reference proteome</keyword>
<dbReference type="PANTHER" id="PTHR13832">
    <property type="entry name" value="PROTEIN PHOSPHATASE 2C"/>
    <property type="match status" value="1"/>
</dbReference>
<evidence type="ECO:0000256" key="5">
    <source>
        <dbReference type="ARBA" id="ARBA00022723"/>
    </source>
</evidence>
<dbReference type="EC" id="3.1.3.16" evidence="4"/>
<keyword evidence="6 12" id="KW-0378">Hydrolase</keyword>
<feature type="compositionally biased region" description="Acidic residues" evidence="13">
    <location>
        <begin position="330"/>
        <end position="339"/>
    </location>
</feature>
<keyword evidence="5" id="KW-0479">Metal-binding</keyword>
<keyword evidence="15" id="KW-0808">Transferase</keyword>
<evidence type="ECO:0000256" key="2">
    <source>
        <dbReference type="ARBA" id="ARBA00004170"/>
    </source>
</evidence>
<comment type="catalytic activity">
    <reaction evidence="10">
        <text>O-phospho-L-seryl-[protein] + H2O = L-seryl-[protein] + phosphate</text>
        <dbReference type="Rhea" id="RHEA:20629"/>
        <dbReference type="Rhea" id="RHEA-COMP:9863"/>
        <dbReference type="Rhea" id="RHEA-COMP:11604"/>
        <dbReference type="ChEBI" id="CHEBI:15377"/>
        <dbReference type="ChEBI" id="CHEBI:29999"/>
        <dbReference type="ChEBI" id="CHEBI:43474"/>
        <dbReference type="ChEBI" id="CHEBI:83421"/>
        <dbReference type="EC" id="3.1.3.16"/>
    </reaction>
</comment>
<keyword evidence="9" id="KW-0464">Manganese</keyword>
<dbReference type="CDD" id="cd00143">
    <property type="entry name" value="PP2Cc"/>
    <property type="match status" value="1"/>
</dbReference>
<feature type="region of interest" description="Disordered" evidence="13">
    <location>
        <begin position="185"/>
        <end position="344"/>
    </location>
</feature>
<feature type="compositionally biased region" description="Low complexity" evidence="13">
    <location>
        <begin position="200"/>
        <end position="218"/>
    </location>
</feature>
<dbReference type="AlphaFoldDB" id="A0A9N8HEM5"/>
<evidence type="ECO:0000313" key="15">
    <source>
        <dbReference type="EMBL" id="CAB9509997.1"/>
    </source>
</evidence>
<evidence type="ECO:0000256" key="8">
    <source>
        <dbReference type="ARBA" id="ARBA00022912"/>
    </source>
</evidence>
<dbReference type="Pfam" id="PF00481">
    <property type="entry name" value="PP2C"/>
    <property type="match status" value="2"/>
</dbReference>
<comment type="catalytic activity">
    <reaction evidence="11">
        <text>O-phospho-L-threonyl-[protein] + H2O = L-threonyl-[protein] + phosphate</text>
        <dbReference type="Rhea" id="RHEA:47004"/>
        <dbReference type="Rhea" id="RHEA-COMP:11060"/>
        <dbReference type="Rhea" id="RHEA-COMP:11605"/>
        <dbReference type="ChEBI" id="CHEBI:15377"/>
        <dbReference type="ChEBI" id="CHEBI:30013"/>
        <dbReference type="ChEBI" id="CHEBI:43474"/>
        <dbReference type="ChEBI" id="CHEBI:61977"/>
        <dbReference type="EC" id="3.1.3.16"/>
    </reaction>
</comment>
<dbReference type="SUPFAM" id="SSF81606">
    <property type="entry name" value="PP2C-like"/>
    <property type="match status" value="2"/>
</dbReference>
<feature type="compositionally biased region" description="Acidic residues" evidence="13">
    <location>
        <begin position="223"/>
        <end position="237"/>
    </location>
</feature>
<feature type="region of interest" description="Disordered" evidence="13">
    <location>
        <begin position="145"/>
        <end position="171"/>
    </location>
</feature>
<dbReference type="Proteomes" id="UP001153069">
    <property type="component" value="Unassembled WGS sequence"/>
</dbReference>
<comment type="caution">
    <text evidence="15">The sequence shown here is derived from an EMBL/GenBank/DDBJ whole genome shotgun (WGS) entry which is preliminary data.</text>
</comment>
<dbReference type="GO" id="GO:0004722">
    <property type="term" value="F:protein serine/threonine phosphatase activity"/>
    <property type="evidence" value="ECO:0007669"/>
    <property type="project" value="UniProtKB-EC"/>
</dbReference>
<comment type="subcellular location">
    <subcellularLocation>
        <location evidence="2">Membrane</location>
        <topology evidence="2">Peripheral membrane protein</topology>
    </subcellularLocation>
</comment>
<feature type="domain" description="PPM-type phosphatase" evidence="14">
    <location>
        <begin position="28"/>
        <end position="615"/>
    </location>
</feature>
<dbReference type="GO" id="GO:0046872">
    <property type="term" value="F:metal ion binding"/>
    <property type="evidence" value="ECO:0007669"/>
    <property type="project" value="UniProtKB-KW"/>
</dbReference>
<feature type="region of interest" description="Disordered" evidence="13">
    <location>
        <begin position="397"/>
        <end position="423"/>
    </location>
</feature>
<proteinExistence type="inferred from homology"/>
<evidence type="ECO:0000256" key="1">
    <source>
        <dbReference type="ARBA" id="ARBA00001936"/>
    </source>
</evidence>
<dbReference type="PROSITE" id="PS51746">
    <property type="entry name" value="PPM_2"/>
    <property type="match status" value="1"/>
</dbReference>
<dbReference type="InterPro" id="IPR000222">
    <property type="entry name" value="PP2C_BS"/>
</dbReference>
<evidence type="ECO:0000256" key="12">
    <source>
        <dbReference type="RuleBase" id="RU003465"/>
    </source>
</evidence>
<keyword evidence="8 12" id="KW-0904">Protein phosphatase</keyword>
<dbReference type="GO" id="GO:0016301">
    <property type="term" value="F:kinase activity"/>
    <property type="evidence" value="ECO:0007669"/>
    <property type="project" value="UniProtKB-KW"/>
</dbReference>
<dbReference type="InterPro" id="IPR036457">
    <property type="entry name" value="PPM-type-like_dom_sf"/>
</dbReference>
<sequence length="636" mass="68721">MGTYLSTPASEKYKEWGEDMDCPVRPLRFSVIDMQGWRKSMEDAHVVETTVPYPPGLPYIKDKEKIPKAKVFGVFDGHGGPEVARFCQLYMVSVLTKQEMWQETTNDEEADVAENTGIGKALINTFHALDRMIDDPTRRDEIIRLRTQKAPPTERRDAGTIPPVKPVVSPQGAGIINTAELAGGAAENVLPPPPPPPAQPAVTPAETPISETIESESNTSDEKDAESDTTQETEESSQEGKPEEESEATTDSATVEENTDSAADSASPATDETPPTETPGESSSSDEPKKEEQEEREDETSSTSSGSQSDKDYDSDEAVGKEEAAREQGIDEEEEESSDDVQINPYDGAIQVVGNDTADNSATDPAIPTNKVTVMFQRLLNMNDQSGQMVIRVADQDAGKADGTDPADQIQAPVHTGPSASSPSILQNGRLICNLPDHPIHAGCTAVVAVLLNMTLTVANAGDSRGVLCREGGKAEPLSFDHKPQQPREMNRINSAGGFVNRFGRVNGNLNLSRSIGDLKYKQVPGIAPADQMITAQPDILQATLQPNDEFFILGCDGIWDCLTNEKAVEFVRERIDTKEPKEIGEEMLNTILSDDPRATQGIGGDNMTVLIVDLQPASRSYKVDPAWGPPPPSAL</sequence>
<feature type="compositionally biased region" description="Basic and acidic residues" evidence="13">
    <location>
        <begin position="318"/>
        <end position="329"/>
    </location>
</feature>
<evidence type="ECO:0000256" key="13">
    <source>
        <dbReference type="SAM" id="MobiDB-lite"/>
    </source>
</evidence>
<keyword evidence="15" id="KW-0418">Kinase</keyword>
<organism evidence="15 16">
    <name type="scientific">Seminavis robusta</name>
    <dbReference type="NCBI Taxonomy" id="568900"/>
    <lineage>
        <taxon>Eukaryota</taxon>
        <taxon>Sar</taxon>
        <taxon>Stramenopiles</taxon>
        <taxon>Ochrophyta</taxon>
        <taxon>Bacillariophyta</taxon>
        <taxon>Bacillariophyceae</taxon>
        <taxon>Bacillariophycidae</taxon>
        <taxon>Naviculales</taxon>
        <taxon>Naviculaceae</taxon>
        <taxon>Seminavis</taxon>
    </lineage>
</organism>
<comment type="similarity">
    <text evidence="3 12">Belongs to the PP2C family.</text>
</comment>
<dbReference type="EMBL" id="CAICTM010000413">
    <property type="protein sequence ID" value="CAB9509997.1"/>
    <property type="molecule type" value="Genomic_DNA"/>
</dbReference>
<dbReference type="OrthoDB" id="10264738at2759"/>
<evidence type="ECO:0000256" key="7">
    <source>
        <dbReference type="ARBA" id="ARBA00022842"/>
    </source>
</evidence>
<feature type="compositionally biased region" description="Low complexity" evidence="13">
    <location>
        <begin position="249"/>
        <end position="285"/>
    </location>
</feature>
<evidence type="ECO:0000313" key="16">
    <source>
        <dbReference type="Proteomes" id="UP001153069"/>
    </source>
</evidence>
<dbReference type="GO" id="GO:0016020">
    <property type="term" value="C:membrane"/>
    <property type="evidence" value="ECO:0007669"/>
    <property type="project" value="UniProtKB-SubCell"/>
</dbReference>
<evidence type="ECO:0000256" key="10">
    <source>
        <dbReference type="ARBA" id="ARBA00047761"/>
    </source>
</evidence>
<accession>A0A9N8HEM5</accession>